<reference evidence="11 12" key="1">
    <citation type="submission" date="2015-07" db="EMBL/GenBank/DDBJ databases">
        <title>The genome of the fungus Escovopsis weberi, a specialized disease agent of ant agriculture.</title>
        <authorList>
            <person name="de Man T.J."/>
            <person name="Stajich J.E."/>
            <person name="Kubicek C.P."/>
            <person name="Chenthamara K."/>
            <person name="Atanasova L."/>
            <person name="Druzhinina I.S."/>
            <person name="Birnbaum S."/>
            <person name="Barribeau S.M."/>
            <person name="Teiling C."/>
            <person name="Suen G."/>
            <person name="Currie C."/>
            <person name="Gerardo N.M."/>
        </authorList>
    </citation>
    <scope>NUCLEOTIDE SEQUENCE [LARGE SCALE GENOMIC DNA]</scope>
</reference>
<dbReference type="AlphaFoldDB" id="A0A0M9VSY8"/>
<evidence type="ECO:0000256" key="2">
    <source>
        <dbReference type="ARBA" id="ARBA00008160"/>
    </source>
</evidence>
<keyword evidence="4 10" id="KW-0812">Transmembrane</keyword>
<feature type="region of interest" description="Disordered" evidence="9">
    <location>
        <begin position="181"/>
        <end position="208"/>
    </location>
</feature>
<keyword evidence="5" id="KW-0653">Protein transport</keyword>
<dbReference type="Proteomes" id="UP000053831">
    <property type="component" value="Unassembled WGS sequence"/>
</dbReference>
<dbReference type="EMBL" id="LGSR01000022">
    <property type="protein sequence ID" value="KOS18225.1"/>
    <property type="molecule type" value="Genomic_DNA"/>
</dbReference>
<comment type="similarity">
    <text evidence="2">Belongs to the SYS1 family.</text>
</comment>
<comment type="subcellular location">
    <subcellularLocation>
        <location evidence="1">Golgi apparatus membrane</location>
        <topology evidence="1">Multi-pass membrane protein</topology>
    </subcellularLocation>
</comment>
<dbReference type="PANTHER" id="PTHR12952:SF0">
    <property type="entry name" value="PROTEIN SYS1 HOMOLOG"/>
    <property type="match status" value="1"/>
</dbReference>
<gene>
    <name evidence="11" type="ORF">ESCO_002741</name>
</gene>
<protein>
    <submittedName>
        <fullName evidence="11">Protein SYS1</fullName>
    </submittedName>
</protein>
<dbReference type="PANTHER" id="PTHR12952">
    <property type="entry name" value="SYS1"/>
    <property type="match status" value="1"/>
</dbReference>
<dbReference type="GO" id="GO:0043001">
    <property type="term" value="P:Golgi to plasma membrane protein transport"/>
    <property type="evidence" value="ECO:0007669"/>
    <property type="project" value="TreeGrafter"/>
</dbReference>
<evidence type="ECO:0000256" key="8">
    <source>
        <dbReference type="ARBA" id="ARBA00023136"/>
    </source>
</evidence>
<feature type="transmembrane region" description="Helical" evidence="10">
    <location>
        <begin position="125"/>
        <end position="145"/>
    </location>
</feature>
<evidence type="ECO:0000256" key="6">
    <source>
        <dbReference type="ARBA" id="ARBA00022989"/>
    </source>
</evidence>
<name>A0A0M9VSY8_ESCWE</name>
<evidence type="ECO:0000256" key="5">
    <source>
        <dbReference type="ARBA" id="ARBA00022927"/>
    </source>
</evidence>
<dbReference type="GO" id="GO:0034067">
    <property type="term" value="P:protein localization to Golgi apparatus"/>
    <property type="evidence" value="ECO:0007669"/>
    <property type="project" value="TreeGrafter"/>
</dbReference>
<feature type="transmembrane region" description="Helical" evidence="10">
    <location>
        <begin position="100"/>
        <end position="119"/>
    </location>
</feature>
<evidence type="ECO:0000256" key="7">
    <source>
        <dbReference type="ARBA" id="ARBA00023034"/>
    </source>
</evidence>
<feature type="transmembrane region" description="Helical" evidence="10">
    <location>
        <begin position="71"/>
        <end position="93"/>
    </location>
</feature>
<evidence type="ECO:0000313" key="12">
    <source>
        <dbReference type="Proteomes" id="UP000053831"/>
    </source>
</evidence>
<evidence type="ECO:0000256" key="9">
    <source>
        <dbReference type="SAM" id="MobiDB-lite"/>
    </source>
</evidence>
<feature type="transmembrane region" description="Helical" evidence="10">
    <location>
        <begin position="30"/>
        <end position="51"/>
    </location>
</feature>
<evidence type="ECO:0000256" key="1">
    <source>
        <dbReference type="ARBA" id="ARBA00004653"/>
    </source>
</evidence>
<dbReference type="GO" id="GO:0000139">
    <property type="term" value="C:Golgi membrane"/>
    <property type="evidence" value="ECO:0007669"/>
    <property type="project" value="UniProtKB-SubCell"/>
</dbReference>
<dbReference type="Pfam" id="PF09801">
    <property type="entry name" value="SYS1"/>
    <property type="match status" value="1"/>
</dbReference>
<keyword evidence="3" id="KW-0813">Transport</keyword>
<evidence type="ECO:0000313" key="11">
    <source>
        <dbReference type="EMBL" id="KOS18225.1"/>
    </source>
</evidence>
<keyword evidence="12" id="KW-1185">Reference proteome</keyword>
<dbReference type="OrthoDB" id="542931at2759"/>
<evidence type="ECO:0000256" key="10">
    <source>
        <dbReference type="SAM" id="Phobius"/>
    </source>
</evidence>
<accession>A0A0M9VSY8</accession>
<sequence>MPRRRRPPRAGALTELPPLKIATQILALQALYYVAAFVLMLFTSLVAGMPFSLDLVLGWDLVRGDTTQGWLIAFVWLLDGGLCMSVAIVALVARSKLVPDFALTIHALHLLLTSLYARSLPHNSMWWLTMLASAALAAGLGIWGCRYRELQPVFFFGGRILGSGSGSATASSAARSGAAAAEEGLLSEQDEGVSKGQVYEMESVRGPL</sequence>
<dbReference type="GO" id="GO:0006895">
    <property type="term" value="P:Golgi to endosome transport"/>
    <property type="evidence" value="ECO:0007669"/>
    <property type="project" value="TreeGrafter"/>
</dbReference>
<keyword evidence="6 10" id="KW-1133">Transmembrane helix</keyword>
<comment type="caution">
    <text evidence="11">The sequence shown here is derived from an EMBL/GenBank/DDBJ whole genome shotgun (WGS) entry which is preliminary data.</text>
</comment>
<dbReference type="STRING" id="150374.A0A0M9VSY8"/>
<evidence type="ECO:0000256" key="4">
    <source>
        <dbReference type="ARBA" id="ARBA00022692"/>
    </source>
</evidence>
<organism evidence="11 12">
    <name type="scientific">Escovopsis weberi</name>
    <dbReference type="NCBI Taxonomy" id="150374"/>
    <lineage>
        <taxon>Eukaryota</taxon>
        <taxon>Fungi</taxon>
        <taxon>Dikarya</taxon>
        <taxon>Ascomycota</taxon>
        <taxon>Pezizomycotina</taxon>
        <taxon>Sordariomycetes</taxon>
        <taxon>Hypocreomycetidae</taxon>
        <taxon>Hypocreales</taxon>
        <taxon>Hypocreaceae</taxon>
        <taxon>Escovopsis</taxon>
    </lineage>
</organism>
<keyword evidence="8 10" id="KW-0472">Membrane</keyword>
<proteinExistence type="inferred from homology"/>
<evidence type="ECO:0000256" key="3">
    <source>
        <dbReference type="ARBA" id="ARBA00022448"/>
    </source>
</evidence>
<dbReference type="GO" id="GO:0005829">
    <property type="term" value="C:cytosol"/>
    <property type="evidence" value="ECO:0007669"/>
    <property type="project" value="GOC"/>
</dbReference>
<dbReference type="InterPro" id="IPR019185">
    <property type="entry name" value="Integral_membrane_SYS1-rel"/>
</dbReference>
<keyword evidence="7" id="KW-0333">Golgi apparatus</keyword>
<dbReference type="GO" id="GO:0005802">
    <property type="term" value="C:trans-Golgi network"/>
    <property type="evidence" value="ECO:0007669"/>
    <property type="project" value="TreeGrafter"/>
</dbReference>